<dbReference type="GO" id="GO:0005634">
    <property type="term" value="C:nucleus"/>
    <property type="evidence" value="ECO:0007669"/>
    <property type="project" value="UniProtKB-SubCell"/>
</dbReference>
<feature type="region of interest" description="Disordered" evidence="7">
    <location>
        <begin position="1"/>
        <end position="67"/>
    </location>
</feature>
<dbReference type="Proteomes" id="UP001327560">
    <property type="component" value="Chromosome 1"/>
</dbReference>
<evidence type="ECO:0000256" key="5">
    <source>
        <dbReference type="ARBA" id="ARBA00023242"/>
    </source>
</evidence>
<keyword evidence="5 6" id="KW-0539">Nucleus</keyword>
<evidence type="ECO:0000313" key="10">
    <source>
        <dbReference type="Proteomes" id="UP001327560"/>
    </source>
</evidence>
<evidence type="ECO:0000313" key="9">
    <source>
        <dbReference type="EMBL" id="WOK93700.1"/>
    </source>
</evidence>
<dbReference type="PROSITE" id="PS51754">
    <property type="entry name" value="OVATE"/>
    <property type="match status" value="1"/>
</dbReference>
<gene>
    <name evidence="9" type="ORF">Cni_G02400</name>
</gene>
<feature type="compositionally biased region" description="Polar residues" evidence="7">
    <location>
        <begin position="39"/>
        <end position="54"/>
    </location>
</feature>
<keyword evidence="10" id="KW-1185">Reference proteome</keyword>
<dbReference type="InterPro" id="IPR038933">
    <property type="entry name" value="Ovate"/>
</dbReference>
<reference evidence="9 10" key="1">
    <citation type="submission" date="2023-10" db="EMBL/GenBank/DDBJ databases">
        <title>Chromosome-scale genome assembly provides insights into flower coloration mechanisms of Canna indica.</title>
        <authorList>
            <person name="Li C."/>
        </authorList>
    </citation>
    <scope>NUCLEOTIDE SEQUENCE [LARGE SCALE GENOMIC DNA]</scope>
    <source>
        <tissue evidence="9">Flower</tissue>
    </source>
</reference>
<evidence type="ECO:0000256" key="3">
    <source>
        <dbReference type="ARBA" id="ARBA00023015"/>
    </source>
</evidence>
<dbReference type="NCBIfam" id="TIGR01568">
    <property type="entry name" value="A_thal_3678"/>
    <property type="match status" value="1"/>
</dbReference>
<evidence type="ECO:0000256" key="4">
    <source>
        <dbReference type="ARBA" id="ARBA00023163"/>
    </source>
</evidence>
<dbReference type="InterPro" id="IPR006458">
    <property type="entry name" value="Ovate_C"/>
</dbReference>
<name>A0AAQ3Q261_9LILI</name>
<evidence type="ECO:0000259" key="8">
    <source>
        <dbReference type="PROSITE" id="PS51754"/>
    </source>
</evidence>
<dbReference type="EMBL" id="CP136890">
    <property type="protein sequence ID" value="WOK93700.1"/>
    <property type="molecule type" value="Genomic_DNA"/>
</dbReference>
<evidence type="ECO:0000256" key="1">
    <source>
        <dbReference type="ARBA" id="ARBA00004123"/>
    </source>
</evidence>
<feature type="compositionally biased region" description="Pro residues" evidence="7">
    <location>
        <begin position="22"/>
        <end position="32"/>
    </location>
</feature>
<comment type="subcellular location">
    <subcellularLocation>
        <location evidence="1 6">Nucleus</location>
    </subcellularLocation>
</comment>
<comment type="function">
    <text evidence="6">Transcriptional repressor that regulates multiple aspects of plant growth and development.</text>
</comment>
<dbReference type="PANTHER" id="PTHR33057:SF151">
    <property type="entry name" value="TRANSCRIPTION REPRESSOR OFP1"/>
    <property type="match status" value="1"/>
</dbReference>
<evidence type="ECO:0000256" key="7">
    <source>
        <dbReference type="SAM" id="MobiDB-lite"/>
    </source>
</evidence>
<accession>A0AAQ3Q261</accession>
<keyword evidence="2 6" id="KW-0678">Repressor</keyword>
<organism evidence="9 10">
    <name type="scientific">Canna indica</name>
    <name type="common">Indian-shot</name>
    <dbReference type="NCBI Taxonomy" id="4628"/>
    <lineage>
        <taxon>Eukaryota</taxon>
        <taxon>Viridiplantae</taxon>
        <taxon>Streptophyta</taxon>
        <taxon>Embryophyta</taxon>
        <taxon>Tracheophyta</taxon>
        <taxon>Spermatophyta</taxon>
        <taxon>Magnoliopsida</taxon>
        <taxon>Liliopsida</taxon>
        <taxon>Zingiberales</taxon>
        <taxon>Cannaceae</taxon>
        <taxon>Canna</taxon>
    </lineage>
</organism>
<dbReference type="GO" id="GO:0045892">
    <property type="term" value="P:negative regulation of DNA-templated transcription"/>
    <property type="evidence" value="ECO:0007669"/>
    <property type="project" value="UniProtKB-UniRule"/>
</dbReference>
<dbReference type="Pfam" id="PF04844">
    <property type="entry name" value="Ovate"/>
    <property type="match status" value="1"/>
</dbReference>
<evidence type="ECO:0000256" key="6">
    <source>
        <dbReference type="RuleBase" id="RU367028"/>
    </source>
</evidence>
<evidence type="ECO:0000256" key="2">
    <source>
        <dbReference type="ARBA" id="ARBA00022491"/>
    </source>
</evidence>
<protein>
    <recommendedName>
        <fullName evidence="6">Transcription repressor</fullName>
    </recommendedName>
    <alternativeName>
        <fullName evidence="6">Ovate family protein</fullName>
    </alternativeName>
</protein>
<feature type="domain" description="OVATE" evidence="8">
    <location>
        <begin position="149"/>
        <end position="208"/>
    </location>
</feature>
<keyword evidence="4 6" id="KW-0804">Transcription</keyword>
<sequence length="214" mass="24435">MIKSKKSQSSIHDYSMKRRLHTPPPSLLPPGQPKRASSYIPSKQRNPTTNSVQLPPQKPKRTVRRKDSTLCANALSITCTSSKNCSKRASEDLEIVSELKLPPILTKPLKKEEDSKTPIRRIRVRRSSPRIGGCRTRQRRRALSESLVVIKSSSNPGRDFMESMVEMVVENDIRDVKDMEELLTCYLSLNNKEYHDVIIKVFEHIWMVLANVGI</sequence>
<dbReference type="AlphaFoldDB" id="A0AAQ3Q261"/>
<proteinExistence type="predicted"/>
<keyword evidence="3 6" id="KW-0805">Transcription regulation</keyword>
<dbReference type="PANTHER" id="PTHR33057">
    <property type="entry name" value="TRANSCRIPTION REPRESSOR OFP7-RELATED"/>
    <property type="match status" value="1"/>
</dbReference>